<dbReference type="Proteomes" id="UP000271937">
    <property type="component" value="Unassembled WGS sequence"/>
</dbReference>
<proteinExistence type="predicted"/>
<sequence>MSYDLYFFKRKESKLTEKEIEHYLSENLVAEEKGQWFFQNKDTEVYFIIEKSETEIDEEETEFVENYQDFESLNFSLFLNFLRPSFFGTEVFLFIERIINDLDVYISNPQSDKEVPYKPKKEELFENWNSTNLNSSSEHFGEQNSYLEIEKSNEIWKYNFHRNEIQEKLGGNYFVPKIFFFKTKAENKVITVSSWTEHIPNLIPNSDYFLLTKIYTKFFRKIQENVLISRESLLNRFGEYFNDYEYSNCKIIHPENAKKIKDLFNSTKSELKLENFAERIQIENLFNEKPRI</sequence>
<accession>A0A3P3W6Y3</accession>
<evidence type="ECO:0000313" key="2">
    <source>
        <dbReference type="Proteomes" id="UP000271937"/>
    </source>
</evidence>
<dbReference type="AlphaFoldDB" id="A0A3P3W6Y3"/>
<dbReference type="EMBL" id="RQVR01000025">
    <property type="protein sequence ID" value="RRJ88433.1"/>
    <property type="molecule type" value="Genomic_DNA"/>
</dbReference>
<gene>
    <name evidence="1" type="ORF">EG849_14625</name>
</gene>
<reference evidence="1 2" key="1">
    <citation type="submission" date="2018-11" db="EMBL/GenBank/DDBJ databases">
        <title>Flavobacterium sp. nov., YIM 102600 draft genome.</title>
        <authorList>
            <person name="Li G."/>
            <person name="Jiang Y."/>
        </authorList>
    </citation>
    <scope>NUCLEOTIDE SEQUENCE [LARGE SCALE GENOMIC DNA]</scope>
    <source>
        <strain evidence="1 2">YIM 102600</strain>
    </source>
</reference>
<protein>
    <submittedName>
        <fullName evidence="1">Uncharacterized protein</fullName>
    </submittedName>
</protein>
<evidence type="ECO:0000313" key="1">
    <source>
        <dbReference type="EMBL" id="RRJ88433.1"/>
    </source>
</evidence>
<comment type="caution">
    <text evidence="1">The sequence shown here is derived from an EMBL/GenBank/DDBJ whole genome shotgun (WGS) entry which is preliminary data.</text>
</comment>
<dbReference type="RefSeq" id="WP_125014053.1">
    <property type="nucleotide sequence ID" value="NZ_RQVR01000025.1"/>
</dbReference>
<organism evidence="1 2">
    <name type="scientific">Flavobacterium macacae</name>
    <dbReference type="NCBI Taxonomy" id="2488993"/>
    <lineage>
        <taxon>Bacteria</taxon>
        <taxon>Pseudomonadati</taxon>
        <taxon>Bacteroidota</taxon>
        <taxon>Flavobacteriia</taxon>
        <taxon>Flavobacteriales</taxon>
        <taxon>Flavobacteriaceae</taxon>
        <taxon>Flavobacterium</taxon>
    </lineage>
</organism>
<name>A0A3P3W6Y3_9FLAO</name>
<keyword evidence="2" id="KW-1185">Reference proteome</keyword>
<dbReference type="OrthoDB" id="1332600at2"/>